<dbReference type="GO" id="GO:0016887">
    <property type="term" value="F:ATP hydrolysis activity"/>
    <property type="evidence" value="ECO:0007669"/>
    <property type="project" value="InterPro"/>
</dbReference>
<proteinExistence type="inferred from homology"/>
<reference evidence="7 8" key="1">
    <citation type="submission" date="2017-04" db="EMBL/GenBank/DDBJ databases">
        <title>Unexpected and diverse lifestyles within the genus Limnohabitans.</title>
        <authorList>
            <person name="Kasalicky V."/>
            <person name="Mehrshad M."/>
            <person name="Andrei S.-A."/>
            <person name="Salcher M."/>
            <person name="Kratochvilova H."/>
            <person name="Simek K."/>
            <person name="Ghai R."/>
        </authorList>
    </citation>
    <scope>NUCLEOTIDE SEQUENCE [LARGE SCALE GENOMIC DNA]</scope>
    <source>
        <strain evidence="7 8">MWH-C5</strain>
    </source>
</reference>
<dbReference type="RefSeq" id="WP_108401670.1">
    <property type="nucleotide sequence ID" value="NZ_NESP01000001.1"/>
</dbReference>
<sequence>MSAVLNLRDVSVQFGAHLALQGVNVSMQAGERVALVGANGSGKSTLLRVAHGLLKVSHGHVSVATDVTQAMAFQRPHMLRSSVLRFVVWGLWLQGTPWRDAHVRAMQALERVGLQDIAQRSARTLSGGQQQRLALARAWALQPNFVLLDEPTSSLDPHAKREVERLLAEWVAAAEVSLLFSSHNLGQVKRLATRVIYLEAGRVLADLPVDAFFNQPLGESHPEAHLFLKGELG</sequence>
<feature type="domain" description="ABC transporter" evidence="6">
    <location>
        <begin position="5"/>
        <end position="225"/>
    </location>
</feature>
<keyword evidence="8" id="KW-1185">Reference proteome</keyword>
<dbReference type="Gene3D" id="3.40.50.300">
    <property type="entry name" value="P-loop containing nucleotide triphosphate hydrolases"/>
    <property type="match status" value="1"/>
</dbReference>
<evidence type="ECO:0000256" key="5">
    <source>
        <dbReference type="ARBA" id="ARBA00022840"/>
    </source>
</evidence>
<accession>A0A315EP58</accession>
<evidence type="ECO:0000313" key="8">
    <source>
        <dbReference type="Proteomes" id="UP000251341"/>
    </source>
</evidence>
<dbReference type="Proteomes" id="UP000251341">
    <property type="component" value="Unassembled WGS sequence"/>
</dbReference>
<keyword evidence="5 7" id="KW-0067">ATP-binding</keyword>
<evidence type="ECO:0000259" key="6">
    <source>
        <dbReference type="PROSITE" id="PS50893"/>
    </source>
</evidence>
<keyword evidence="3" id="KW-0472">Membrane</keyword>
<comment type="caution">
    <text evidence="7">The sequence shown here is derived from an EMBL/GenBank/DDBJ whole genome shotgun (WGS) entry which is preliminary data.</text>
</comment>
<dbReference type="PROSITE" id="PS00211">
    <property type="entry name" value="ABC_TRANSPORTER_1"/>
    <property type="match status" value="1"/>
</dbReference>
<protein>
    <submittedName>
        <fullName evidence="7">Phosphate ABC transporter ATP-binding protein</fullName>
    </submittedName>
</protein>
<dbReference type="InterPro" id="IPR017871">
    <property type="entry name" value="ABC_transporter-like_CS"/>
</dbReference>
<dbReference type="InterPro" id="IPR003593">
    <property type="entry name" value="AAA+_ATPase"/>
</dbReference>
<gene>
    <name evidence="7" type="ORF">B9Z44_02795</name>
</gene>
<keyword evidence="2" id="KW-0813">Transport</keyword>
<comment type="similarity">
    <text evidence="1">Belongs to the ABC transporter superfamily.</text>
</comment>
<evidence type="ECO:0000256" key="3">
    <source>
        <dbReference type="ARBA" id="ARBA00022475"/>
    </source>
</evidence>
<dbReference type="PROSITE" id="PS50893">
    <property type="entry name" value="ABC_TRANSPORTER_2"/>
    <property type="match status" value="1"/>
</dbReference>
<keyword evidence="4" id="KW-0547">Nucleotide-binding</keyword>
<dbReference type="AlphaFoldDB" id="A0A315EP58"/>
<dbReference type="InterPro" id="IPR050166">
    <property type="entry name" value="ABC_transporter_ATP-bind"/>
</dbReference>
<dbReference type="GO" id="GO:0005524">
    <property type="term" value="F:ATP binding"/>
    <property type="evidence" value="ECO:0007669"/>
    <property type="project" value="UniProtKB-KW"/>
</dbReference>
<dbReference type="EMBL" id="NESP01000001">
    <property type="protein sequence ID" value="PUE58618.1"/>
    <property type="molecule type" value="Genomic_DNA"/>
</dbReference>
<dbReference type="InterPro" id="IPR027417">
    <property type="entry name" value="P-loop_NTPase"/>
</dbReference>
<evidence type="ECO:0000256" key="1">
    <source>
        <dbReference type="ARBA" id="ARBA00005417"/>
    </source>
</evidence>
<name>A0A315EP58_9BURK</name>
<dbReference type="PANTHER" id="PTHR42788:SF13">
    <property type="entry name" value="ALIPHATIC SULFONATES IMPORT ATP-BINDING PROTEIN SSUB"/>
    <property type="match status" value="1"/>
</dbReference>
<dbReference type="Pfam" id="PF00005">
    <property type="entry name" value="ABC_tran"/>
    <property type="match status" value="1"/>
</dbReference>
<evidence type="ECO:0000256" key="4">
    <source>
        <dbReference type="ARBA" id="ARBA00022741"/>
    </source>
</evidence>
<dbReference type="SMART" id="SM00382">
    <property type="entry name" value="AAA"/>
    <property type="match status" value="1"/>
</dbReference>
<dbReference type="PANTHER" id="PTHR42788">
    <property type="entry name" value="TAURINE IMPORT ATP-BINDING PROTEIN-RELATED"/>
    <property type="match status" value="1"/>
</dbReference>
<organism evidence="7 8">
    <name type="scientific">Limnohabitans curvus</name>
    <dbReference type="NCBI Taxonomy" id="323423"/>
    <lineage>
        <taxon>Bacteria</taxon>
        <taxon>Pseudomonadati</taxon>
        <taxon>Pseudomonadota</taxon>
        <taxon>Betaproteobacteria</taxon>
        <taxon>Burkholderiales</taxon>
        <taxon>Comamonadaceae</taxon>
        <taxon>Limnohabitans</taxon>
    </lineage>
</organism>
<dbReference type="SUPFAM" id="SSF52540">
    <property type="entry name" value="P-loop containing nucleoside triphosphate hydrolases"/>
    <property type="match status" value="1"/>
</dbReference>
<dbReference type="InterPro" id="IPR003439">
    <property type="entry name" value="ABC_transporter-like_ATP-bd"/>
</dbReference>
<evidence type="ECO:0000313" key="7">
    <source>
        <dbReference type="EMBL" id="PUE58618.1"/>
    </source>
</evidence>
<keyword evidence="3" id="KW-1003">Cell membrane</keyword>
<evidence type="ECO:0000256" key="2">
    <source>
        <dbReference type="ARBA" id="ARBA00022448"/>
    </source>
</evidence>